<dbReference type="CDD" id="cd00167">
    <property type="entry name" value="SANT"/>
    <property type="match status" value="1"/>
</dbReference>
<accession>A0AAV1SHX7</accession>
<name>A0AAV1SHX7_9ROSI</name>
<reference evidence="1 2" key="1">
    <citation type="submission" date="2024-01" db="EMBL/GenBank/DDBJ databases">
        <authorList>
            <person name="Waweru B."/>
        </authorList>
    </citation>
    <scope>NUCLEOTIDE SEQUENCE [LARGE SCALE GENOMIC DNA]</scope>
</reference>
<gene>
    <name evidence="1" type="ORF">DCAF_LOCUS23744</name>
</gene>
<keyword evidence="2" id="KW-1185">Reference proteome</keyword>
<protein>
    <submittedName>
        <fullName evidence="1">Uncharacterized protein</fullName>
    </submittedName>
</protein>
<comment type="caution">
    <text evidence="1">The sequence shown here is derived from an EMBL/GenBank/DDBJ whole genome shotgun (WGS) entry which is preliminary data.</text>
</comment>
<dbReference type="EMBL" id="CAWUPB010001184">
    <property type="protein sequence ID" value="CAK7351219.1"/>
    <property type="molecule type" value="Genomic_DNA"/>
</dbReference>
<dbReference type="AlphaFoldDB" id="A0AAV1SHX7"/>
<evidence type="ECO:0000313" key="2">
    <source>
        <dbReference type="Proteomes" id="UP001314170"/>
    </source>
</evidence>
<evidence type="ECO:0000313" key="1">
    <source>
        <dbReference type="EMBL" id="CAK7351219.1"/>
    </source>
</evidence>
<dbReference type="Proteomes" id="UP001314170">
    <property type="component" value="Unassembled WGS sequence"/>
</dbReference>
<dbReference type="InterPro" id="IPR001005">
    <property type="entry name" value="SANT/Myb"/>
</dbReference>
<sequence length="107" mass="12167">MGLDALGFEGWLGSGNIFAMVIAVMDDCYRNLEERQVCQIPTPFCLIALLMKEVIGYDPSYRDKAHPLMKAHPQKSMWSLIAGRIPGRTAEEIEKYWTSKSRSSNER</sequence>
<dbReference type="Gene3D" id="1.10.10.60">
    <property type="entry name" value="Homeodomain-like"/>
    <property type="match status" value="1"/>
</dbReference>
<proteinExistence type="predicted"/>
<organism evidence="1 2">
    <name type="scientific">Dovyalis caffra</name>
    <dbReference type="NCBI Taxonomy" id="77055"/>
    <lineage>
        <taxon>Eukaryota</taxon>
        <taxon>Viridiplantae</taxon>
        <taxon>Streptophyta</taxon>
        <taxon>Embryophyta</taxon>
        <taxon>Tracheophyta</taxon>
        <taxon>Spermatophyta</taxon>
        <taxon>Magnoliopsida</taxon>
        <taxon>eudicotyledons</taxon>
        <taxon>Gunneridae</taxon>
        <taxon>Pentapetalae</taxon>
        <taxon>rosids</taxon>
        <taxon>fabids</taxon>
        <taxon>Malpighiales</taxon>
        <taxon>Salicaceae</taxon>
        <taxon>Flacourtieae</taxon>
        <taxon>Dovyalis</taxon>
    </lineage>
</organism>